<keyword evidence="2 7" id="KW-0813">Transport</keyword>
<evidence type="ECO:0000256" key="2">
    <source>
        <dbReference type="ARBA" id="ARBA00022448"/>
    </source>
</evidence>
<comment type="function">
    <text evidence="7">F(1)F(0) ATP synthase produces ATP from ADP in the presence of a proton or sodium gradient. F-type ATPases consist of two structural domains, F(1) containing the extramembraneous catalytic core and F(0) containing the membrane proton channel, linked together by a central stalk and a peripheral stalk. During catalysis, ATP synthesis in the catalytic domain of F(1) is coupled via a rotary mechanism of the central stalk subunits to proton translocation.</text>
</comment>
<evidence type="ECO:0000256" key="1">
    <source>
        <dbReference type="ARBA" id="ARBA00004370"/>
    </source>
</evidence>
<dbReference type="Gene3D" id="1.10.520.20">
    <property type="entry name" value="N-terminal domain of the delta subunit of the F1F0-ATP synthase"/>
    <property type="match status" value="1"/>
</dbReference>
<evidence type="ECO:0000256" key="5">
    <source>
        <dbReference type="ARBA" id="ARBA00023136"/>
    </source>
</evidence>
<dbReference type="GO" id="GO:0045259">
    <property type="term" value="C:proton-transporting ATP synthase complex"/>
    <property type="evidence" value="ECO:0007669"/>
    <property type="project" value="UniProtKB-KW"/>
</dbReference>
<keyword evidence="7" id="KW-1003">Cell membrane</keyword>
<evidence type="ECO:0000256" key="7">
    <source>
        <dbReference type="HAMAP-Rule" id="MF_01416"/>
    </source>
</evidence>
<evidence type="ECO:0000256" key="3">
    <source>
        <dbReference type="ARBA" id="ARBA00022781"/>
    </source>
</evidence>
<comment type="subcellular location">
    <subcellularLocation>
        <location evidence="7">Cell membrane</location>
        <topology evidence="7">Peripheral membrane protein</topology>
    </subcellularLocation>
    <subcellularLocation>
        <location evidence="1">Membrane</location>
    </subcellularLocation>
</comment>
<protein>
    <recommendedName>
        <fullName evidence="7">ATP synthase subunit delta</fullName>
    </recommendedName>
    <alternativeName>
        <fullName evidence="7">ATP synthase F(1) sector subunit delta</fullName>
    </alternativeName>
    <alternativeName>
        <fullName evidence="7">F-type ATPase subunit delta</fullName>
        <shortName evidence="7">F-ATPase subunit delta</shortName>
    </alternativeName>
</protein>
<keyword evidence="3 7" id="KW-0375">Hydrogen ion transport</keyword>
<dbReference type="PRINTS" id="PR00125">
    <property type="entry name" value="ATPASEDELTA"/>
</dbReference>
<evidence type="ECO:0000313" key="8">
    <source>
        <dbReference type="EMBL" id="NMP21006.1"/>
    </source>
</evidence>
<keyword evidence="7" id="KW-0139">CF(1)</keyword>
<dbReference type="HAMAP" id="MF_01416">
    <property type="entry name" value="ATP_synth_delta_bact"/>
    <property type="match status" value="1"/>
</dbReference>
<keyword evidence="5 7" id="KW-0472">Membrane</keyword>
<keyword evidence="4 7" id="KW-0406">Ion transport</keyword>
<sequence>MKQAVIARPYARALFELAKSAHKEERVAEDLGRMVAVWDGDRAFRLFIRRPEISPTVKKETVHRLFGDVDALAARLVDVVVDKKREDLLSTIYEEYRNLWDESRGILHADVISAAPISQEQQEAIAEALGRATGHTVMTTLKQDPSLLGGLVIRMGDRVLDGSLIRRLAILGDKLRSGDGGGSVVEH</sequence>
<dbReference type="PANTHER" id="PTHR11910">
    <property type="entry name" value="ATP SYNTHASE DELTA CHAIN"/>
    <property type="match status" value="1"/>
</dbReference>
<name>A0A7Y0L0F1_9FIRM</name>
<dbReference type="RefSeq" id="WP_169095917.1">
    <property type="nucleotide sequence ID" value="NZ_JABBVZ010000003.1"/>
</dbReference>
<organism evidence="8 9">
    <name type="scientific">Sulfobacillus harzensis</name>
    <dbReference type="NCBI Taxonomy" id="2729629"/>
    <lineage>
        <taxon>Bacteria</taxon>
        <taxon>Bacillati</taxon>
        <taxon>Bacillota</taxon>
        <taxon>Clostridia</taxon>
        <taxon>Eubacteriales</taxon>
        <taxon>Clostridiales Family XVII. Incertae Sedis</taxon>
        <taxon>Sulfobacillus</taxon>
    </lineage>
</organism>
<dbReference type="Pfam" id="PF00213">
    <property type="entry name" value="OSCP"/>
    <property type="match status" value="1"/>
</dbReference>
<accession>A0A7Y0L0F1</accession>
<dbReference type="InterPro" id="IPR000711">
    <property type="entry name" value="ATPase_OSCP/dsu"/>
</dbReference>
<comment type="similarity">
    <text evidence="7">Belongs to the ATPase delta chain family.</text>
</comment>
<dbReference type="AlphaFoldDB" id="A0A7Y0L0F1"/>
<keyword evidence="6 7" id="KW-0066">ATP synthesis</keyword>
<dbReference type="SUPFAM" id="SSF47928">
    <property type="entry name" value="N-terminal domain of the delta subunit of the F1F0-ATP synthase"/>
    <property type="match status" value="1"/>
</dbReference>
<dbReference type="InterPro" id="IPR026015">
    <property type="entry name" value="ATP_synth_OSCP/delta_N_sf"/>
</dbReference>
<dbReference type="Proteomes" id="UP000533476">
    <property type="component" value="Unassembled WGS sequence"/>
</dbReference>
<comment type="caution">
    <text evidence="8">The sequence shown here is derived from an EMBL/GenBank/DDBJ whole genome shotgun (WGS) entry which is preliminary data.</text>
</comment>
<comment type="function">
    <text evidence="7">This protein is part of the stalk that links CF(0) to CF(1). It either transmits conformational changes from CF(0) to CF(1) or is implicated in proton conduction.</text>
</comment>
<dbReference type="NCBIfam" id="NF004402">
    <property type="entry name" value="PRK05758.2-2"/>
    <property type="match status" value="1"/>
</dbReference>
<evidence type="ECO:0000256" key="6">
    <source>
        <dbReference type="ARBA" id="ARBA00023310"/>
    </source>
</evidence>
<evidence type="ECO:0000256" key="4">
    <source>
        <dbReference type="ARBA" id="ARBA00023065"/>
    </source>
</evidence>
<keyword evidence="9" id="KW-1185">Reference proteome</keyword>
<evidence type="ECO:0000313" key="9">
    <source>
        <dbReference type="Proteomes" id="UP000533476"/>
    </source>
</evidence>
<dbReference type="GO" id="GO:0046933">
    <property type="term" value="F:proton-transporting ATP synthase activity, rotational mechanism"/>
    <property type="evidence" value="ECO:0007669"/>
    <property type="project" value="UniProtKB-UniRule"/>
</dbReference>
<proteinExistence type="inferred from homology"/>
<dbReference type="GO" id="GO:0005886">
    <property type="term" value="C:plasma membrane"/>
    <property type="evidence" value="ECO:0007669"/>
    <property type="project" value="UniProtKB-SubCell"/>
</dbReference>
<reference evidence="8 9" key="1">
    <citation type="submission" date="2020-04" db="EMBL/GenBank/DDBJ databases">
        <authorList>
            <person name="Zhang R."/>
            <person name="Schippers A."/>
        </authorList>
    </citation>
    <scope>NUCLEOTIDE SEQUENCE [LARGE SCALE GENOMIC DNA]</scope>
    <source>
        <strain evidence="8 9">DSM 109850</strain>
    </source>
</reference>
<dbReference type="NCBIfam" id="TIGR01145">
    <property type="entry name" value="ATP_synt_delta"/>
    <property type="match status" value="1"/>
</dbReference>
<gene>
    <name evidence="7 8" type="primary">atpH</name>
    <name evidence="8" type="ORF">HIJ39_01370</name>
</gene>
<dbReference type="EMBL" id="JABBVZ010000003">
    <property type="protein sequence ID" value="NMP21006.1"/>
    <property type="molecule type" value="Genomic_DNA"/>
</dbReference>